<protein>
    <submittedName>
        <fullName evidence="1">Uncharacterized protein</fullName>
    </submittedName>
</protein>
<sequence length="437" mass="49008">MIMAPHPTSASTKTEDPDVLARREVTRMLKGPVAARFQSLIPPLAGHPDPYKTIMETPELLDASFRLFRMKNEAFAEFLVDATGNPVSDETIRLKCGRSVSEIIGMAVRTGMRSYAEAYFGDPISPPKGQAATAAASQQKKTASKGRFKLINVDKISSLFKRNYGQPKTLPAGQTNSGRFYASVKDNLDYEWQVKFFPIYVEIPPHVFDRLGTGITRMDSEEKLQLLAQMALTDINKAESVMRDPALFREMMEHNVLASATVSHLGEEGFESVHDALGHLDPEKKWNVLANKDTAVRLHEDKRITKNDIAALADYLDMLNEYALDAIFDLKLNRDQMQMFLRTAEEHLGHQMFLALFGPIQTVMPDDHDEQQKMRRYQTFTQTALRSLVSAVKQLDDNLRKAGGEGSIEECLATVCRSRRIDLEKEVKKLAPSSLGA</sequence>
<dbReference type="EMBL" id="PIUM01000015">
    <property type="protein sequence ID" value="PKU23941.1"/>
    <property type="molecule type" value="Genomic_DNA"/>
</dbReference>
<evidence type="ECO:0000313" key="1">
    <source>
        <dbReference type="EMBL" id="PKU23941.1"/>
    </source>
</evidence>
<dbReference type="AlphaFoldDB" id="A0A2N3PU56"/>
<comment type="caution">
    <text evidence="1">The sequence shown here is derived from an EMBL/GenBank/DDBJ whole genome shotgun (WGS) entry which is preliminary data.</text>
</comment>
<reference evidence="2" key="1">
    <citation type="submission" date="2017-12" db="EMBL/GenBank/DDBJ databases">
        <title>Draft genome sequence of Telmatospirillum siberiense 26-4b1T, an acidotolerant peatland alphaproteobacterium potentially involved in sulfur cycling.</title>
        <authorList>
            <person name="Hausmann B."/>
            <person name="Pjevac P."/>
            <person name="Schreck K."/>
            <person name="Herbold C.W."/>
            <person name="Daims H."/>
            <person name="Wagner M."/>
            <person name="Pester M."/>
            <person name="Loy A."/>
        </authorList>
    </citation>
    <scope>NUCLEOTIDE SEQUENCE [LARGE SCALE GENOMIC DNA]</scope>
    <source>
        <strain evidence="2">26-4b1</strain>
    </source>
</reference>
<evidence type="ECO:0000313" key="2">
    <source>
        <dbReference type="Proteomes" id="UP000233293"/>
    </source>
</evidence>
<proteinExistence type="predicted"/>
<accession>A0A2N3PU56</accession>
<name>A0A2N3PU56_9PROT</name>
<dbReference type="Proteomes" id="UP000233293">
    <property type="component" value="Unassembled WGS sequence"/>
</dbReference>
<gene>
    <name evidence="1" type="ORF">CWS72_13790</name>
</gene>
<keyword evidence="2" id="KW-1185">Reference proteome</keyword>
<organism evidence="1 2">
    <name type="scientific">Telmatospirillum siberiense</name>
    <dbReference type="NCBI Taxonomy" id="382514"/>
    <lineage>
        <taxon>Bacteria</taxon>
        <taxon>Pseudomonadati</taxon>
        <taxon>Pseudomonadota</taxon>
        <taxon>Alphaproteobacteria</taxon>
        <taxon>Rhodospirillales</taxon>
        <taxon>Rhodospirillaceae</taxon>
        <taxon>Telmatospirillum</taxon>
    </lineage>
</organism>